<evidence type="ECO:0000313" key="4">
    <source>
        <dbReference type="EMBL" id="GGG13029.1"/>
    </source>
</evidence>
<dbReference type="RefSeq" id="WP_120462178.1">
    <property type="nucleotide sequence ID" value="NZ_BMIW01000035.1"/>
</dbReference>
<proteinExistence type="predicted"/>
<protein>
    <submittedName>
        <fullName evidence="4">GNAT family N-acetyltransferase</fullName>
    </submittedName>
</protein>
<dbReference type="EMBL" id="BMIW01000035">
    <property type="protein sequence ID" value="GGG13029.1"/>
    <property type="molecule type" value="Genomic_DNA"/>
</dbReference>
<dbReference type="PROSITE" id="PS51186">
    <property type="entry name" value="GNAT"/>
    <property type="match status" value="1"/>
</dbReference>
<name>A0ABQ1W3D4_9BACL</name>
<dbReference type="PANTHER" id="PTHR42919">
    <property type="entry name" value="N-ALPHA-ACETYLTRANSFERASE"/>
    <property type="match status" value="1"/>
</dbReference>
<dbReference type="CDD" id="cd04301">
    <property type="entry name" value="NAT_SF"/>
    <property type="match status" value="2"/>
</dbReference>
<keyword evidence="5" id="KW-1185">Reference proteome</keyword>
<feature type="domain" description="N-acetyltransferase" evidence="3">
    <location>
        <begin position="143"/>
        <end position="276"/>
    </location>
</feature>
<dbReference type="Gene3D" id="3.40.630.30">
    <property type="match status" value="1"/>
</dbReference>
<dbReference type="InterPro" id="IPR016181">
    <property type="entry name" value="Acyl_CoA_acyltransferase"/>
</dbReference>
<dbReference type="Proteomes" id="UP000608420">
    <property type="component" value="Unassembled WGS sequence"/>
</dbReference>
<evidence type="ECO:0000259" key="3">
    <source>
        <dbReference type="PROSITE" id="PS51186"/>
    </source>
</evidence>
<comment type="caution">
    <text evidence="4">The sequence shown here is derived from an EMBL/GenBank/DDBJ whole genome shotgun (WGS) entry which is preliminary data.</text>
</comment>
<keyword evidence="1" id="KW-0808">Transferase</keyword>
<reference evidence="5" key="1">
    <citation type="journal article" date="2019" name="Int. J. Syst. Evol. Microbiol.">
        <title>The Global Catalogue of Microorganisms (GCM) 10K type strain sequencing project: providing services to taxonomists for standard genome sequencing and annotation.</title>
        <authorList>
            <consortium name="The Broad Institute Genomics Platform"/>
            <consortium name="The Broad Institute Genome Sequencing Center for Infectious Disease"/>
            <person name="Wu L."/>
            <person name="Ma J."/>
        </authorList>
    </citation>
    <scope>NUCLEOTIDE SEQUENCE [LARGE SCALE GENOMIC DNA]</scope>
    <source>
        <strain evidence="5">CGMCC 1.15420</strain>
    </source>
</reference>
<evidence type="ECO:0000256" key="2">
    <source>
        <dbReference type="ARBA" id="ARBA00023315"/>
    </source>
</evidence>
<dbReference type="InterPro" id="IPR000182">
    <property type="entry name" value="GNAT_dom"/>
</dbReference>
<dbReference type="Pfam" id="PF00583">
    <property type="entry name" value="Acetyltransf_1"/>
    <property type="match status" value="1"/>
</dbReference>
<keyword evidence="2" id="KW-0012">Acyltransferase</keyword>
<evidence type="ECO:0000256" key="1">
    <source>
        <dbReference type="ARBA" id="ARBA00022679"/>
    </source>
</evidence>
<sequence length="276" mass="31307">MNPLNFDDLKELQTCCEQQDHIYLKLNWDMLLNPEEENSLHLAEYRDGRLIAFLGKYIIGGNLEICGMVHPDFRRQGVFAKLLKEGLNKQEIARYRMILLNTPAASTTGKAFLGTVNCRYSFSEYQMQYVAAENRLGTARQDVSLRPAVSEDTAFLSRLDADGFQCDYQETLQEYTRLSPAELAENEVVVVNGTDVGKIRLSRIEDRSWIYGFVTRSDHRGGGIGSAVLKQVIDREQAAGRSIWLDVAIENPAAMKLYTTAGFETRSAQDYYTYEV</sequence>
<dbReference type="InterPro" id="IPR051556">
    <property type="entry name" value="N-term/lysine_N-AcTrnsfr"/>
</dbReference>
<organism evidence="4 5">
    <name type="scientific">Paenibacillus aceti</name>
    <dbReference type="NCBI Taxonomy" id="1820010"/>
    <lineage>
        <taxon>Bacteria</taxon>
        <taxon>Bacillati</taxon>
        <taxon>Bacillota</taxon>
        <taxon>Bacilli</taxon>
        <taxon>Bacillales</taxon>
        <taxon>Paenibacillaceae</taxon>
        <taxon>Paenibacillus</taxon>
    </lineage>
</organism>
<gene>
    <name evidence="4" type="ORF">GCM10010913_38540</name>
</gene>
<dbReference type="SUPFAM" id="SSF55729">
    <property type="entry name" value="Acyl-CoA N-acyltransferases (Nat)"/>
    <property type="match status" value="1"/>
</dbReference>
<dbReference type="PANTHER" id="PTHR42919:SF8">
    <property type="entry name" value="N-ALPHA-ACETYLTRANSFERASE 50"/>
    <property type="match status" value="1"/>
</dbReference>
<accession>A0ABQ1W3D4</accession>
<evidence type="ECO:0000313" key="5">
    <source>
        <dbReference type="Proteomes" id="UP000608420"/>
    </source>
</evidence>